<dbReference type="GO" id="GO:0033608">
    <property type="term" value="F:formyl-CoA transferase activity"/>
    <property type="evidence" value="ECO:0007669"/>
    <property type="project" value="UniProtKB-EC"/>
</dbReference>
<keyword evidence="2" id="KW-1185">Reference proteome</keyword>
<evidence type="ECO:0000313" key="2">
    <source>
        <dbReference type="Proteomes" id="UP000693892"/>
    </source>
</evidence>
<sequence length="421" mass="44881">MNEQATGATGVLPLAGLKVLDLTSFLSGPYCTQILADLGAEIIKLEPLTGDSSRGIPPYFVGEDSAYYLANNRSKQSIAIDLKSPAGLEIALGLIAQVDVVIENFRPGVAARLGLDVEEQRAKRPDLVWASISGFGQVGPWRDRLAYDLIVQALSGVMSLTGHEDGPSSRLGIPAGDLAAGMFAAIGILAALVARGVSGRGRTIDVSMLDGQLSMLSYQAVYAMFAGITPGPQGAGHDSIPTYRAFTAGDGREFVVTANTERMWRAMCEVLGAPELLEDPRFSDASSRLEHRHELWELLGAALVADSAANWVERLTVASVPAALIKTVPEALDDAEQAGRGMIVDLESEDGRRIRTIATPITFTGEEPRAHDFPPQLGADTDRILQEMLGMVEADIERLRDSGVLLHDPALVNARGRTAGE</sequence>
<reference evidence="1" key="1">
    <citation type="submission" date="2021-06" db="EMBL/GenBank/DDBJ databases">
        <authorList>
            <person name="Criscuolo A."/>
        </authorList>
    </citation>
    <scope>NUCLEOTIDE SEQUENCE</scope>
    <source>
        <strain evidence="1">CIP111803</strain>
    </source>
</reference>
<keyword evidence="1" id="KW-0808">Transferase</keyword>
<dbReference type="Pfam" id="PF02515">
    <property type="entry name" value="CoA_transf_3"/>
    <property type="match status" value="1"/>
</dbReference>
<dbReference type="EMBL" id="CAJVAP010000033">
    <property type="protein sequence ID" value="CAG7619399.1"/>
    <property type="molecule type" value="Genomic_DNA"/>
</dbReference>
<dbReference type="PANTHER" id="PTHR48207:SF3">
    <property type="entry name" value="SUCCINATE--HYDROXYMETHYLGLUTARATE COA-TRANSFERASE"/>
    <property type="match status" value="1"/>
</dbReference>
<accession>A0A916K251</accession>
<dbReference type="EC" id="2.8.3.16" evidence="1"/>
<evidence type="ECO:0000313" key="1">
    <source>
        <dbReference type="EMBL" id="CAG7619399.1"/>
    </source>
</evidence>
<dbReference type="InterPro" id="IPR050483">
    <property type="entry name" value="CoA-transferase_III_domain"/>
</dbReference>
<dbReference type="AlphaFoldDB" id="A0A916K251"/>
<comment type="caution">
    <text evidence="1">The sequence shown here is derived from an EMBL/GenBank/DDBJ whole genome shotgun (WGS) entry which is preliminary data.</text>
</comment>
<protein>
    <submittedName>
        <fullName evidence="1">Formyl-CoA:oxalate CoA-transferase</fullName>
        <ecNumber evidence="1">2.8.3.16</ecNumber>
    </submittedName>
</protein>
<gene>
    <name evidence="1" type="primary">frc</name>
    <name evidence="1" type="ORF">LEUCIP111803_02290</name>
</gene>
<proteinExistence type="predicted"/>
<dbReference type="RefSeq" id="WP_218116219.1">
    <property type="nucleotide sequence ID" value="NZ_CAJVAP010000033.1"/>
</dbReference>
<dbReference type="Proteomes" id="UP000693892">
    <property type="component" value="Unassembled WGS sequence"/>
</dbReference>
<name>A0A916K251_9MICO</name>
<dbReference type="InterPro" id="IPR003673">
    <property type="entry name" value="CoA-Trfase_fam_III"/>
</dbReference>
<organism evidence="1 2">
    <name type="scientific">Leucobacter soli</name>
    <dbReference type="NCBI Taxonomy" id="2812850"/>
    <lineage>
        <taxon>Bacteria</taxon>
        <taxon>Bacillati</taxon>
        <taxon>Actinomycetota</taxon>
        <taxon>Actinomycetes</taxon>
        <taxon>Micrococcales</taxon>
        <taxon>Microbacteriaceae</taxon>
        <taxon>Leucobacter</taxon>
    </lineage>
</organism>
<dbReference type="PANTHER" id="PTHR48207">
    <property type="entry name" value="SUCCINATE--HYDROXYMETHYLGLUTARATE COA-TRANSFERASE"/>
    <property type="match status" value="1"/>
</dbReference>